<organism evidence="11 12">
    <name type="scientific">Favolaschia claudopus</name>
    <dbReference type="NCBI Taxonomy" id="2862362"/>
    <lineage>
        <taxon>Eukaryota</taxon>
        <taxon>Fungi</taxon>
        <taxon>Dikarya</taxon>
        <taxon>Basidiomycota</taxon>
        <taxon>Agaricomycotina</taxon>
        <taxon>Agaricomycetes</taxon>
        <taxon>Agaricomycetidae</taxon>
        <taxon>Agaricales</taxon>
        <taxon>Marasmiineae</taxon>
        <taxon>Mycenaceae</taxon>
        <taxon>Favolaschia</taxon>
    </lineage>
</organism>
<feature type="domain" description="Major facilitator superfamily (MFS) profile" evidence="10">
    <location>
        <begin position="9"/>
        <end position="450"/>
    </location>
</feature>
<accession>A0AAW0AAN6</accession>
<dbReference type="PROSITE" id="PS00217">
    <property type="entry name" value="SUGAR_TRANSPORT_2"/>
    <property type="match status" value="1"/>
</dbReference>
<feature type="transmembrane region" description="Helical" evidence="9">
    <location>
        <begin position="104"/>
        <end position="125"/>
    </location>
</feature>
<evidence type="ECO:0000256" key="8">
    <source>
        <dbReference type="RuleBase" id="RU003346"/>
    </source>
</evidence>
<evidence type="ECO:0000256" key="6">
    <source>
        <dbReference type="ARBA" id="ARBA00023136"/>
    </source>
</evidence>
<dbReference type="PANTHER" id="PTHR48022:SF80">
    <property type="entry name" value="SUGAR TRANSPORTER, PUTATIVE (AFU_ORTHOLOGUE AFUA_3G12170)-RELATED"/>
    <property type="match status" value="1"/>
</dbReference>
<comment type="caution">
    <text evidence="11">The sequence shown here is derived from an EMBL/GenBank/DDBJ whole genome shotgun (WGS) entry which is preliminary data.</text>
</comment>
<reference evidence="11 12" key="1">
    <citation type="journal article" date="2024" name="J Genomics">
        <title>Draft genome sequencing and assembly of Favolaschia claudopus CIRM-BRFM 2984 isolated from oak limbs.</title>
        <authorList>
            <person name="Navarro D."/>
            <person name="Drula E."/>
            <person name="Chaduli D."/>
            <person name="Cazenave R."/>
            <person name="Ahrendt S."/>
            <person name="Wang J."/>
            <person name="Lipzen A."/>
            <person name="Daum C."/>
            <person name="Barry K."/>
            <person name="Grigoriev I.V."/>
            <person name="Favel A."/>
            <person name="Rosso M.N."/>
            <person name="Martin F."/>
        </authorList>
    </citation>
    <scope>NUCLEOTIDE SEQUENCE [LARGE SCALE GENOMIC DNA]</scope>
    <source>
        <strain evidence="11 12">CIRM-BRFM 2984</strain>
    </source>
</reference>
<evidence type="ECO:0000256" key="2">
    <source>
        <dbReference type="ARBA" id="ARBA00010992"/>
    </source>
</evidence>
<comment type="catalytic activity">
    <reaction evidence="7">
        <text>myo-inositol(out) + H(+)(out) = myo-inositol(in) + H(+)(in)</text>
        <dbReference type="Rhea" id="RHEA:60364"/>
        <dbReference type="ChEBI" id="CHEBI:15378"/>
        <dbReference type="ChEBI" id="CHEBI:17268"/>
    </reaction>
</comment>
<keyword evidence="12" id="KW-1185">Reference proteome</keyword>
<feature type="transmembrane region" description="Helical" evidence="9">
    <location>
        <begin position="363"/>
        <end position="384"/>
    </location>
</feature>
<evidence type="ECO:0000259" key="10">
    <source>
        <dbReference type="PROSITE" id="PS50850"/>
    </source>
</evidence>
<dbReference type="InterPro" id="IPR005829">
    <property type="entry name" value="Sugar_transporter_CS"/>
</dbReference>
<keyword evidence="11" id="KW-0762">Sugar transport</keyword>
<feature type="transmembrane region" description="Helical" evidence="9">
    <location>
        <begin position="396"/>
        <end position="415"/>
    </location>
</feature>
<feature type="transmembrane region" description="Helical" evidence="9">
    <location>
        <begin position="427"/>
        <end position="446"/>
    </location>
</feature>
<dbReference type="PANTHER" id="PTHR48022">
    <property type="entry name" value="PLASTIDIC GLUCOSE TRANSPORTER 4"/>
    <property type="match status" value="1"/>
</dbReference>
<dbReference type="FunFam" id="1.20.1250.20:FF:000090">
    <property type="entry name" value="MFS sugar transporter, putative"/>
    <property type="match status" value="1"/>
</dbReference>
<dbReference type="InterPro" id="IPR005828">
    <property type="entry name" value="MFS_sugar_transport-like"/>
</dbReference>
<name>A0AAW0AAN6_9AGAR</name>
<dbReference type="InterPro" id="IPR050360">
    <property type="entry name" value="MFS_Sugar_Transporters"/>
</dbReference>
<evidence type="ECO:0000313" key="11">
    <source>
        <dbReference type="EMBL" id="KAK7006233.1"/>
    </source>
</evidence>
<proteinExistence type="inferred from homology"/>
<keyword evidence="3 8" id="KW-0813">Transport</keyword>
<feature type="transmembrane region" description="Helical" evidence="9">
    <location>
        <begin position="49"/>
        <end position="68"/>
    </location>
</feature>
<dbReference type="PROSITE" id="PS00216">
    <property type="entry name" value="SUGAR_TRANSPORT_1"/>
    <property type="match status" value="1"/>
</dbReference>
<evidence type="ECO:0000256" key="1">
    <source>
        <dbReference type="ARBA" id="ARBA00004141"/>
    </source>
</evidence>
<comment type="subcellular location">
    <subcellularLocation>
        <location evidence="1">Membrane</location>
        <topology evidence="1">Multi-pass membrane protein</topology>
    </subcellularLocation>
</comment>
<evidence type="ECO:0000256" key="4">
    <source>
        <dbReference type="ARBA" id="ARBA00022692"/>
    </source>
</evidence>
<dbReference type="PROSITE" id="PS50850">
    <property type="entry name" value="MFS"/>
    <property type="match status" value="1"/>
</dbReference>
<comment type="similarity">
    <text evidence="2 8">Belongs to the major facilitator superfamily. Sugar transporter (TC 2.A.1.1) family.</text>
</comment>
<dbReference type="GO" id="GO:0016020">
    <property type="term" value="C:membrane"/>
    <property type="evidence" value="ECO:0007669"/>
    <property type="project" value="UniProtKB-SubCell"/>
</dbReference>
<dbReference type="Gene3D" id="1.20.1250.20">
    <property type="entry name" value="MFS general substrate transporter like domains"/>
    <property type="match status" value="1"/>
</dbReference>
<evidence type="ECO:0000256" key="7">
    <source>
        <dbReference type="ARBA" id="ARBA00049119"/>
    </source>
</evidence>
<keyword evidence="4 9" id="KW-0812">Transmembrane</keyword>
<feature type="transmembrane region" description="Helical" evidence="9">
    <location>
        <begin position="169"/>
        <end position="192"/>
    </location>
</feature>
<feature type="transmembrane region" description="Helical" evidence="9">
    <location>
        <begin position="324"/>
        <end position="343"/>
    </location>
</feature>
<dbReference type="AlphaFoldDB" id="A0AAW0AAN6"/>
<dbReference type="PRINTS" id="PR00171">
    <property type="entry name" value="SUGRTRNSPORT"/>
</dbReference>
<feature type="transmembrane region" description="Helical" evidence="9">
    <location>
        <begin position="294"/>
        <end position="317"/>
    </location>
</feature>
<feature type="transmembrane region" description="Helical" evidence="9">
    <location>
        <begin position="137"/>
        <end position="157"/>
    </location>
</feature>
<evidence type="ECO:0000256" key="9">
    <source>
        <dbReference type="SAM" id="Phobius"/>
    </source>
</evidence>
<keyword evidence="6 9" id="KW-0472">Membrane</keyword>
<dbReference type="Proteomes" id="UP001362999">
    <property type="component" value="Unassembled WGS sequence"/>
</dbReference>
<dbReference type="EMBL" id="JAWWNJ010000076">
    <property type="protein sequence ID" value="KAK7006233.1"/>
    <property type="molecule type" value="Genomic_DNA"/>
</dbReference>
<sequence>MGFFFNFVVCLFSAIGSFLFGSDSGIIGSVVSEQFDLFHVYFHKPGPDIIGAIVSTFAGGCFFGAAATGSLATRIGRKRTIQLGALIAVLGCSLQTGARNVSYLIVGRLIAGFAIGSLSMVVPLYQSEISPPEIRGLLTGLTQFMISMGFLVSNWVGYGCQFLRTDTQWRLALGIQIIPATCLFLGMFILPYSPRWLVEQGRDDEAYAVVQRLHGNTQNKEFVELEFAEMKEQIRYEQQNYSTKISDLWSTKPMLRRTLTGMAIQICTQFTGINVSSYFQPTLYAALGLSGSRILMITGINGALGAVTTIIFIAFILDRVGRKPPLVVGAIGMAISLAVEAAINAKWGGADSHNHAAQTAGVAFIIIFSALFFSTSFGPVSWVYQSEIFPMRVRAIGTAVCTCANWASNVLISQVSPIGMARLGYRFYILFVCTNIANAVIVFFFFPETKGKTLEEMDAVFGDQVIPHALETKQVHNVGTDEKIDEERKSTVSEV</sequence>
<dbReference type="SUPFAM" id="SSF103473">
    <property type="entry name" value="MFS general substrate transporter"/>
    <property type="match status" value="1"/>
</dbReference>
<keyword evidence="5 9" id="KW-1133">Transmembrane helix</keyword>
<dbReference type="InterPro" id="IPR020846">
    <property type="entry name" value="MFS_dom"/>
</dbReference>
<evidence type="ECO:0000256" key="3">
    <source>
        <dbReference type="ARBA" id="ARBA00022448"/>
    </source>
</evidence>
<dbReference type="NCBIfam" id="TIGR00879">
    <property type="entry name" value="SP"/>
    <property type="match status" value="1"/>
</dbReference>
<dbReference type="Pfam" id="PF00083">
    <property type="entry name" value="Sugar_tr"/>
    <property type="match status" value="1"/>
</dbReference>
<protein>
    <submittedName>
        <fullName evidence="11">MFS sugar transporter</fullName>
    </submittedName>
</protein>
<dbReference type="GO" id="GO:0005351">
    <property type="term" value="F:carbohydrate:proton symporter activity"/>
    <property type="evidence" value="ECO:0007669"/>
    <property type="project" value="TreeGrafter"/>
</dbReference>
<dbReference type="InterPro" id="IPR003663">
    <property type="entry name" value="Sugar/inositol_transpt"/>
</dbReference>
<evidence type="ECO:0000313" key="12">
    <source>
        <dbReference type="Proteomes" id="UP001362999"/>
    </source>
</evidence>
<dbReference type="InterPro" id="IPR036259">
    <property type="entry name" value="MFS_trans_sf"/>
</dbReference>
<evidence type="ECO:0000256" key="5">
    <source>
        <dbReference type="ARBA" id="ARBA00022989"/>
    </source>
</evidence>
<gene>
    <name evidence="11" type="ORF">R3P38DRAFT_2646860</name>
</gene>